<proteinExistence type="predicted"/>
<dbReference type="GO" id="GO:0005739">
    <property type="term" value="C:mitochondrion"/>
    <property type="evidence" value="ECO:0007669"/>
    <property type="project" value="TreeGrafter"/>
</dbReference>
<dbReference type="Proteomes" id="UP001153678">
    <property type="component" value="Unassembled WGS sequence"/>
</dbReference>
<name>A0A9W4T154_9GLOM</name>
<evidence type="ECO:0000313" key="1">
    <source>
        <dbReference type="EMBL" id="CAI2187980.1"/>
    </source>
</evidence>
<gene>
    <name evidence="1" type="ORF">FWILDA_LOCUS13352</name>
</gene>
<accession>A0A9W4T154</accession>
<dbReference type="Gene3D" id="3.30.470.20">
    <property type="entry name" value="ATP-grasp fold, B domain"/>
    <property type="match status" value="1"/>
</dbReference>
<reference evidence="1" key="1">
    <citation type="submission" date="2022-08" db="EMBL/GenBank/DDBJ databases">
        <authorList>
            <person name="Kallberg Y."/>
            <person name="Tangrot J."/>
            <person name="Rosling A."/>
        </authorList>
    </citation>
    <scope>NUCLEOTIDE SEQUENCE</scope>
    <source>
        <strain evidence="1">Wild A</strain>
    </source>
</reference>
<protein>
    <submittedName>
        <fullName evidence="1">5208_t:CDS:1</fullName>
    </submittedName>
</protein>
<dbReference type="GO" id="GO:0006633">
    <property type="term" value="P:fatty acid biosynthetic process"/>
    <property type="evidence" value="ECO:0007669"/>
    <property type="project" value="TreeGrafter"/>
</dbReference>
<keyword evidence="2" id="KW-1185">Reference proteome</keyword>
<dbReference type="PANTHER" id="PTHR45728">
    <property type="entry name" value="ACETYL-COA CARBOXYLASE, ISOFORM A"/>
    <property type="match status" value="1"/>
</dbReference>
<dbReference type="OrthoDB" id="1747063at2759"/>
<dbReference type="AlphaFoldDB" id="A0A9W4T154"/>
<dbReference type="EMBL" id="CAMKVN010004913">
    <property type="protein sequence ID" value="CAI2187980.1"/>
    <property type="molecule type" value="Genomic_DNA"/>
</dbReference>
<comment type="caution">
    <text evidence="1">The sequence shown here is derived from an EMBL/GenBank/DDBJ whole genome shotgun (WGS) entry which is preliminary data.</text>
</comment>
<dbReference type="GO" id="GO:0003989">
    <property type="term" value="F:acetyl-CoA carboxylase activity"/>
    <property type="evidence" value="ECO:0007669"/>
    <property type="project" value="InterPro"/>
</dbReference>
<organism evidence="1 2">
    <name type="scientific">Funneliformis geosporum</name>
    <dbReference type="NCBI Taxonomy" id="1117311"/>
    <lineage>
        <taxon>Eukaryota</taxon>
        <taxon>Fungi</taxon>
        <taxon>Fungi incertae sedis</taxon>
        <taxon>Mucoromycota</taxon>
        <taxon>Glomeromycotina</taxon>
        <taxon>Glomeromycetes</taxon>
        <taxon>Glomerales</taxon>
        <taxon>Glomeraceae</taxon>
        <taxon>Funneliformis</taxon>
    </lineage>
</organism>
<sequence length="79" mass="9089">MAIHIIAENLNTGFIPSSSIVHELNFSNNTNIKEHNSASDLYEFSDSQFGHIFTYRKKFQQSQKTCLRNCQFMGTLESQ</sequence>
<dbReference type="PANTHER" id="PTHR45728:SF3">
    <property type="entry name" value="ACETYL-COA CARBOXYLASE"/>
    <property type="match status" value="1"/>
</dbReference>
<dbReference type="InterPro" id="IPR049076">
    <property type="entry name" value="ACCA"/>
</dbReference>
<evidence type="ECO:0000313" key="2">
    <source>
        <dbReference type="Proteomes" id="UP001153678"/>
    </source>
</evidence>